<feature type="signal peptide" evidence="3">
    <location>
        <begin position="1"/>
        <end position="16"/>
    </location>
</feature>
<comment type="cofactor">
    <cofactor evidence="1">
        <name>Cu(2+)</name>
        <dbReference type="ChEBI" id="CHEBI:29036"/>
    </cofactor>
</comment>
<accession>A0A7S4T2L4</accession>
<evidence type="ECO:0008006" key="5">
    <source>
        <dbReference type="Google" id="ProtNLM"/>
    </source>
</evidence>
<evidence type="ECO:0000256" key="2">
    <source>
        <dbReference type="ARBA" id="ARBA00023008"/>
    </source>
</evidence>
<evidence type="ECO:0000256" key="1">
    <source>
        <dbReference type="ARBA" id="ARBA00001973"/>
    </source>
</evidence>
<dbReference type="PANTHER" id="PTHR36575:SF2">
    <property type="entry name" value="CHITIN-BINDING TYPE-4 DOMAIN-CONTAINING PROTEIN-RELATED"/>
    <property type="match status" value="1"/>
</dbReference>
<dbReference type="InterPro" id="IPR052282">
    <property type="entry name" value="Starch-active_LPMO"/>
</dbReference>
<feature type="chain" id="PRO_5031427598" description="Chitin-binding type-4 domain-containing protein" evidence="3">
    <location>
        <begin position="17"/>
        <end position="359"/>
    </location>
</feature>
<sequence length="359" mass="38646">MRPALLFATMVPLAAGHGAMQSPPSWIDPFGQWGLHAGSQCMAGCHGTAPGAVQHGTQGCGCQWYTNWTHIPGPPTIPRESPLRTYMDWDFGDGVLRDWTVKSPWRAPGTAPTFSPCGVDGGNLRGCPYGSTDLKGCAGGGYAHGPDARAYYPRFKSPKTTEWKAGAVVETAWGLTANHGGGYSFRLCKRPSNMTELTEECFQRTVLDFEGDTQWVQYGENASNRTAFPAIRTTKGTYPKGSMWTRNPIPAGHGPGGGSLVGSHLHCGTGPWGNATGSGVQFPPPFPYGYGFGNHDPLLPGGDAHGTFKWSIVDRLRVPADIETGEYILSWRWDCEQTPQVWNSCANIRISNGGGGIWV</sequence>
<keyword evidence="3" id="KW-0732">Signal</keyword>
<keyword evidence="2" id="KW-0186">Copper</keyword>
<dbReference type="AlphaFoldDB" id="A0A7S4T2L4"/>
<organism evidence="4">
    <name type="scientific">Alexandrium monilatum</name>
    <dbReference type="NCBI Taxonomy" id="311494"/>
    <lineage>
        <taxon>Eukaryota</taxon>
        <taxon>Sar</taxon>
        <taxon>Alveolata</taxon>
        <taxon>Dinophyceae</taxon>
        <taxon>Gonyaulacales</taxon>
        <taxon>Pyrocystaceae</taxon>
        <taxon>Alexandrium</taxon>
    </lineage>
</organism>
<evidence type="ECO:0000313" key="4">
    <source>
        <dbReference type="EMBL" id="CAE4660686.1"/>
    </source>
</evidence>
<dbReference type="EMBL" id="HBNR01083274">
    <property type="protein sequence ID" value="CAE4660686.1"/>
    <property type="molecule type" value="Transcribed_RNA"/>
</dbReference>
<protein>
    <recommendedName>
        <fullName evidence="5">Chitin-binding type-4 domain-containing protein</fullName>
    </recommendedName>
</protein>
<name>A0A7S4T2L4_9DINO</name>
<reference evidence="4" key="1">
    <citation type="submission" date="2021-01" db="EMBL/GenBank/DDBJ databases">
        <authorList>
            <person name="Corre E."/>
            <person name="Pelletier E."/>
            <person name="Niang G."/>
            <person name="Scheremetjew M."/>
            <person name="Finn R."/>
            <person name="Kale V."/>
            <person name="Holt S."/>
            <person name="Cochrane G."/>
            <person name="Meng A."/>
            <person name="Brown T."/>
            <person name="Cohen L."/>
        </authorList>
    </citation>
    <scope>NUCLEOTIDE SEQUENCE</scope>
    <source>
        <strain evidence="4">CCMP3105</strain>
    </source>
</reference>
<evidence type="ECO:0000256" key="3">
    <source>
        <dbReference type="SAM" id="SignalP"/>
    </source>
</evidence>
<proteinExistence type="predicted"/>
<dbReference type="PANTHER" id="PTHR36575">
    <property type="entry name" value="BINDING PROTEIN, PUTATIVE (AFU_ORTHOLOGUE AFUA_1G14430)-RELATED"/>
    <property type="match status" value="1"/>
</dbReference>
<gene>
    <name evidence="4" type="ORF">AMON00008_LOCUS59618</name>
</gene>